<feature type="domain" description="ABC transmembrane type-1" evidence="14">
    <location>
        <begin position="187"/>
        <end position="466"/>
    </location>
</feature>
<keyword evidence="6" id="KW-0378">Hydrolase</keyword>
<evidence type="ECO:0000259" key="15">
    <source>
        <dbReference type="PROSITE" id="PS50990"/>
    </source>
</evidence>
<feature type="transmembrane region" description="Helical" evidence="12">
    <location>
        <begin position="294"/>
        <end position="315"/>
    </location>
</feature>
<dbReference type="NCBIfam" id="TIGR03796">
    <property type="entry name" value="NHLM_micro_ABC1"/>
    <property type="match status" value="1"/>
</dbReference>
<evidence type="ECO:0000256" key="11">
    <source>
        <dbReference type="ARBA" id="ARBA00043264"/>
    </source>
</evidence>
<dbReference type="GO" id="GO:0006508">
    <property type="term" value="P:proteolysis"/>
    <property type="evidence" value="ECO:0007669"/>
    <property type="project" value="InterPro"/>
</dbReference>
<keyword evidence="8" id="KW-0653">Protein transport</keyword>
<dbReference type="GO" id="GO:0008234">
    <property type="term" value="F:cysteine-type peptidase activity"/>
    <property type="evidence" value="ECO:0007669"/>
    <property type="project" value="UniProtKB-KW"/>
</dbReference>
<dbReference type="Gene3D" id="1.20.1560.10">
    <property type="entry name" value="ABC transporter type 1, transmembrane domain"/>
    <property type="match status" value="1"/>
</dbReference>
<comment type="subcellular location">
    <subcellularLocation>
        <location evidence="1">Cell membrane</location>
        <topology evidence="1">Multi-pass membrane protein</topology>
    </subcellularLocation>
</comment>
<dbReference type="SMART" id="SM00382">
    <property type="entry name" value="AAA"/>
    <property type="match status" value="1"/>
</dbReference>
<keyword evidence="17" id="KW-1185">Reference proteome</keyword>
<keyword evidence="2" id="KW-0813">Transport</keyword>
<dbReference type="EMBL" id="JACJVN010000086">
    <property type="protein sequence ID" value="MBB6679497.1"/>
    <property type="molecule type" value="Genomic_DNA"/>
</dbReference>
<dbReference type="GO" id="GO:0034040">
    <property type="term" value="F:ATPase-coupled lipid transmembrane transporter activity"/>
    <property type="evidence" value="ECO:0007669"/>
    <property type="project" value="TreeGrafter"/>
</dbReference>
<keyword evidence="6" id="KW-0645">Protease</keyword>
<evidence type="ECO:0000256" key="5">
    <source>
        <dbReference type="ARBA" id="ARBA00022741"/>
    </source>
</evidence>
<sequence length="728" mass="79010">MGAVRAWFGRIRRRGDEGGGAAPAARRVKTPTVLQMEAVECGAAALAIVLAHYGRHVPLELLRVECGVSRDGSKALNIVKAARAYELGPKAYRKEPHELRTIGGPMIIHWEFNHFVVLEGFGRNKVYLNDPASGPRTVSYETFDEAFTGVVITFEPTAEFTQSRERWQTLRSLRSRLTGAGDGIAYAVLAGLLLVVPGLVIPAFSRIFVDDILLGGLQSWLLPLLIGMGLTALLRGVLTLLRQHFLNRLQAGMAMNMSGKFFWHVLRLPLGFFQQRHAGEIASRIGINGRLAQLLGGELAGTALDLLMIVFYFILLIQYNWPLTLLGLAISLANFGYLRLVSRAQIDRNRKLMLDAGKLQGVSMSGLSMMETLKSSGSESDFFARWAGWQSKLMNTQMKLGEMGQALSAVPTFLSALNSTVILIAGGLLVMNGSFTVGMLVAFQSLMASFIGPVGRVLQLATAVQEVSGSLARLDDVYRYPLDAAAAREDQPRRAADVGVDAGAEHEAVLAAWRQPKLQGALELSGVTFGYSPLDPPLIQDFSLRLKPGEHVALVGGTGSGKSTIARLITGLYEPQAGEITFDGRARADIPRAVMAGSLASVDQEIRLFQGSIRDNLTLWDDTVPANDLIEACRDAGIHDDIMARPGGYEHEVSENGANFSGGQRQRLEIARALCGKPSLVVLDEATSALDPVTEKRVIDSLKRRGCTCVMVAHRLSTIRDADEIIVL</sequence>
<dbReference type="InterPro" id="IPR011527">
    <property type="entry name" value="ABC1_TM_dom"/>
</dbReference>
<keyword evidence="10 12" id="KW-0472">Membrane</keyword>
<dbReference type="SUPFAM" id="SSF52540">
    <property type="entry name" value="P-loop containing nucleoside triphosphate hydrolases"/>
    <property type="match status" value="1"/>
</dbReference>
<dbReference type="Pfam" id="PF03412">
    <property type="entry name" value="Peptidase_C39"/>
    <property type="match status" value="1"/>
</dbReference>
<dbReference type="Pfam" id="PF00664">
    <property type="entry name" value="ABC_membrane"/>
    <property type="match status" value="1"/>
</dbReference>
<dbReference type="Pfam" id="PF00005">
    <property type="entry name" value="ABC_tran"/>
    <property type="match status" value="1"/>
</dbReference>
<dbReference type="AlphaFoldDB" id="A0A841TKM5"/>
<keyword evidence="4 12" id="KW-0812">Transmembrane</keyword>
<evidence type="ECO:0000259" key="14">
    <source>
        <dbReference type="PROSITE" id="PS50929"/>
    </source>
</evidence>
<gene>
    <name evidence="16" type="ORF">H4Q31_19615</name>
</gene>
<dbReference type="PANTHER" id="PTHR24221:SF654">
    <property type="entry name" value="ATP-BINDING CASSETTE SUB-FAMILY B MEMBER 6"/>
    <property type="match status" value="1"/>
</dbReference>
<dbReference type="Proteomes" id="UP000574133">
    <property type="component" value="Unassembled WGS sequence"/>
</dbReference>
<feature type="domain" description="Peptidase C39" evidence="15">
    <location>
        <begin position="35"/>
        <end position="154"/>
    </location>
</feature>
<evidence type="ECO:0000259" key="13">
    <source>
        <dbReference type="PROSITE" id="PS50893"/>
    </source>
</evidence>
<dbReference type="InterPro" id="IPR022514">
    <property type="entry name" value="NHPM_micro_ABC1"/>
</dbReference>
<keyword evidence="3" id="KW-1003">Cell membrane</keyword>
<evidence type="ECO:0000256" key="9">
    <source>
        <dbReference type="ARBA" id="ARBA00022989"/>
    </source>
</evidence>
<keyword evidence="9 12" id="KW-1133">Transmembrane helix</keyword>
<feature type="domain" description="ABC transporter" evidence="13">
    <location>
        <begin position="522"/>
        <end position="728"/>
    </location>
</feature>
<dbReference type="GO" id="GO:0005886">
    <property type="term" value="C:plasma membrane"/>
    <property type="evidence" value="ECO:0007669"/>
    <property type="project" value="UniProtKB-SubCell"/>
</dbReference>
<keyword evidence="7" id="KW-0067">ATP-binding</keyword>
<evidence type="ECO:0000256" key="7">
    <source>
        <dbReference type="ARBA" id="ARBA00022840"/>
    </source>
</evidence>
<dbReference type="PROSITE" id="PS50893">
    <property type="entry name" value="ABC_TRANSPORTER_2"/>
    <property type="match status" value="1"/>
</dbReference>
<dbReference type="PROSITE" id="PS50990">
    <property type="entry name" value="PEPTIDASE_C39"/>
    <property type="match status" value="1"/>
</dbReference>
<keyword evidence="5" id="KW-0547">Nucleotide-binding</keyword>
<dbReference type="PROSITE" id="PS50929">
    <property type="entry name" value="ABC_TM1F"/>
    <property type="match status" value="1"/>
</dbReference>
<dbReference type="Gene3D" id="3.90.70.10">
    <property type="entry name" value="Cysteine proteinases"/>
    <property type="match status" value="1"/>
</dbReference>
<evidence type="ECO:0000256" key="12">
    <source>
        <dbReference type="SAM" id="Phobius"/>
    </source>
</evidence>
<dbReference type="InterPro" id="IPR036640">
    <property type="entry name" value="ABC1_TM_sf"/>
</dbReference>
<dbReference type="GO" id="GO:0043213">
    <property type="term" value="P:bacteriocin transport"/>
    <property type="evidence" value="ECO:0007669"/>
    <property type="project" value="UniProtKB-KW"/>
</dbReference>
<organism evidence="16 17">
    <name type="scientific">Cohnella lubricantis</name>
    <dbReference type="NCBI Taxonomy" id="2163172"/>
    <lineage>
        <taxon>Bacteria</taxon>
        <taxon>Bacillati</taxon>
        <taxon>Bacillota</taxon>
        <taxon>Bacilli</taxon>
        <taxon>Bacillales</taxon>
        <taxon>Paenibacillaceae</taxon>
        <taxon>Cohnella</taxon>
    </lineage>
</organism>
<dbReference type="Gene3D" id="3.40.50.300">
    <property type="entry name" value="P-loop containing nucleotide triphosphate hydrolases"/>
    <property type="match status" value="1"/>
</dbReference>
<protein>
    <submittedName>
        <fullName evidence="16">NHLP family bacteriocin export ABC transporter peptidase/permease/ATPase subunit</fullName>
    </submittedName>
</protein>
<keyword evidence="11" id="KW-0080">Bacteriocin transport</keyword>
<dbReference type="InterPro" id="IPR003439">
    <property type="entry name" value="ABC_transporter-like_ATP-bd"/>
</dbReference>
<dbReference type="CDD" id="cd18569">
    <property type="entry name" value="ABC_6TM_NHLM_bacteriocin"/>
    <property type="match status" value="1"/>
</dbReference>
<dbReference type="PROSITE" id="PS00211">
    <property type="entry name" value="ABC_TRANSPORTER_1"/>
    <property type="match status" value="1"/>
</dbReference>
<dbReference type="FunFam" id="3.40.50.300:FF:000299">
    <property type="entry name" value="ABC transporter ATP-binding protein/permease"/>
    <property type="match status" value="1"/>
</dbReference>
<feature type="transmembrane region" description="Helical" evidence="12">
    <location>
        <begin position="220"/>
        <end position="241"/>
    </location>
</feature>
<dbReference type="InterPro" id="IPR005074">
    <property type="entry name" value="Peptidase_C39"/>
</dbReference>
<dbReference type="GO" id="GO:0015031">
    <property type="term" value="P:protein transport"/>
    <property type="evidence" value="ECO:0007669"/>
    <property type="project" value="UniProtKB-KW"/>
</dbReference>
<evidence type="ECO:0000256" key="10">
    <source>
        <dbReference type="ARBA" id="ARBA00023136"/>
    </source>
</evidence>
<keyword evidence="6" id="KW-0788">Thiol protease</keyword>
<evidence type="ECO:0000256" key="3">
    <source>
        <dbReference type="ARBA" id="ARBA00022475"/>
    </source>
</evidence>
<evidence type="ECO:0000313" key="16">
    <source>
        <dbReference type="EMBL" id="MBB6679497.1"/>
    </source>
</evidence>
<evidence type="ECO:0000256" key="6">
    <source>
        <dbReference type="ARBA" id="ARBA00022807"/>
    </source>
</evidence>
<feature type="non-terminal residue" evidence="16">
    <location>
        <position position="728"/>
    </location>
</feature>
<dbReference type="GO" id="GO:0005524">
    <property type="term" value="F:ATP binding"/>
    <property type="evidence" value="ECO:0007669"/>
    <property type="project" value="UniProtKB-KW"/>
</dbReference>
<evidence type="ECO:0000256" key="1">
    <source>
        <dbReference type="ARBA" id="ARBA00004651"/>
    </source>
</evidence>
<evidence type="ECO:0000256" key="2">
    <source>
        <dbReference type="ARBA" id="ARBA00022448"/>
    </source>
</evidence>
<evidence type="ECO:0000313" key="17">
    <source>
        <dbReference type="Proteomes" id="UP000574133"/>
    </source>
</evidence>
<reference evidence="16 17" key="1">
    <citation type="submission" date="2020-08" db="EMBL/GenBank/DDBJ databases">
        <title>Cohnella phylogeny.</title>
        <authorList>
            <person name="Dunlap C."/>
        </authorList>
    </citation>
    <scope>NUCLEOTIDE SEQUENCE [LARGE SCALE GENOMIC DNA]</scope>
    <source>
        <strain evidence="16 17">DSM 103658</strain>
    </source>
</reference>
<accession>A0A841TKM5</accession>
<dbReference type="PANTHER" id="PTHR24221">
    <property type="entry name" value="ATP-BINDING CASSETTE SUB-FAMILY B"/>
    <property type="match status" value="1"/>
</dbReference>
<dbReference type="InterPro" id="IPR027417">
    <property type="entry name" value="P-loop_NTPase"/>
</dbReference>
<dbReference type="InterPro" id="IPR039421">
    <property type="entry name" value="Type_1_exporter"/>
</dbReference>
<evidence type="ECO:0000256" key="8">
    <source>
        <dbReference type="ARBA" id="ARBA00022927"/>
    </source>
</evidence>
<dbReference type="GO" id="GO:0140359">
    <property type="term" value="F:ABC-type transporter activity"/>
    <property type="evidence" value="ECO:0007669"/>
    <property type="project" value="InterPro"/>
</dbReference>
<name>A0A841TKM5_9BACL</name>
<dbReference type="SUPFAM" id="SSF90123">
    <property type="entry name" value="ABC transporter transmembrane region"/>
    <property type="match status" value="1"/>
</dbReference>
<dbReference type="InterPro" id="IPR017871">
    <property type="entry name" value="ABC_transporter-like_CS"/>
</dbReference>
<feature type="transmembrane region" description="Helical" evidence="12">
    <location>
        <begin position="321"/>
        <end position="341"/>
    </location>
</feature>
<dbReference type="InterPro" id="IPR003593">
    <property type="entry name" value="AAA+_ATPase"/>
</dbReference>
<proteinExistence type="predicted"/>
<comment type="caution">
    <text evidence="16">The sequence shown here is derived from an EMBL/GenBank/DDBJ whole genome shotgun (WGS) entry which is preliminary data.</text>
</comment>
<evidence type="ECO:0000256" key="4">
    <source>
        <dbReference type="ARBA" id="ARBA00022692"/>
    </source>
</evidence>
<feature type="transmembrane region" description="Helical" evidence="12">
    <location>
        <begin position="184"/>
        <end position="208"/>
    </location>
</feature>
<dbReference type="GO" id="GO:0016887">
    <property type="term" value="F:ATP hydrolysis activity"/>
    <property type="evidence" value="ECO:0007669"/>
    <property type="project" value="InterPro"/>
</dbReference>